<keyword evidence="6 13" id="KW-0808">Transferase</keyword>
<dbReference type="Pfam" id="PF00512">
    <property type="entry name" value="HisKA"/>
    <property type="match status" value="1"/>
</dbReference>
<dbReference type="SMART" id="SM00304">
    <property type="entry name" value="HAMP"/>
    <property type="match status" value="1"/>
</dbReference>
<dbReference type="InterPro" id="IPR036890">
    <property type="entry name" value="HATPase_C_sf"/>
</dbReference>
<accession>A0A0S3PYP2</accession>
<dbReference type="InterPro" id="IPR004358">
    <property type="entry name" value="Sig_transdc_His_kin-like_C"/>
</dbReference>
<protein>
    <recommendedName>
        <fullName evidence="3">histidine kinase</fullName>
        <ecNumber evidence="3">2.7.13.3</ecNumber>
    </recommendedName>
</protein>
<dbReference type="PRINTS" id="PR00344">
    <property type="entry name" value="BCTRLSENSOR"/>
</dbReference>
<dbReference type="InterPro" id="IPR005467">
    <property type="entry name" value="His_kinase_dom"/>
</dbReference>
<sequence length="410" mass="44943">MLRLYKKIYLTIVVSLIAVVFIASVAWRIGWSNSSFERGVQVMAEFISMSLPSKDAPESEQQEAIRRFADRLDSDLTLYDADGRVIASSGNVIAGPRYGSGWVKDPGGAAWAFRLPDGRAVSVRPPWRHRAPLGGFLIFLGVIALVVGLCAYPVVRGLTRRLERLQVGVETLGAGDLSARVDIKGRDEIARLATSFNRAATRIEELVGAHRLLLANASHELRTPLSRIRLGIELMQKSDDLARRADLQRDVAELDDLIDEILLTSRLDAAPQLQLEEIDLLALAAEEASRYRDCEVSGESVTVNGDARLLRRLVRNLLDNAERYGRPPTVVEVKQVDRNAVLTVSDAGNGIPQTEWERVFAPFHRLDSTSRGAGLGLALVRQIARAHGGDISVVAHPNAASAFRAVLPIL</sequence>
<evidence type="ECO:0000313" key="14">
    <source>
        <dbReference type="Proteomes" id="UP000236884"/>
    </source>
</evidence>
<dbReference type="RefSeq" id="WP_096357674.1">
    <property type="nucleotide sequence ID" value="NZ_AP014946.1"/>
</dbReference>
<dbReference type="PANTHER" id="PTHR44936:SF10">
    <property type="entry name" value="SENSOR PROTEIN RSTB"/>
    <property type="match status" value="1"/>
</dbReference>
<dbReference type="Pfam" id="PF02518">
    <property type="entry name" value="HATPase_c"/>
    <property type="match status" value="1"/>
</dbReference>
<dbReference type="InterPro" id="IPR003594">
    <property type="entry name" value="HATPase_dom"/>
</dbReference>
<feature type="domain" description="HAMP" evidence="12">
    <location>
        <begin position="156"/>
        <end position="208"/>
    </location>
</feature>
<dbReference type="CDD" id="cd00082">
    <property type="entry name" value="HisKA"/>
    <property type="match status" value="1"/>
</dbReference>
<evidence type="ECO:0000256" key="4">
    <source>
        <dbReference type="ARBA" id="ARBA00022475"/>
    </source>
</evidence>
<evidence type="ECO:0000256" key="10">
    <source>
        <dbReference type="SAM" id="Phobius"/>
    </source>
</evidence>
<organism evidence="13 14">
    <name type="scientific">Variibacter gotjawalensis</name>
    <dbReference type="NCBI Taxonomy" id="1333996"/>
    <lineage>
        <taxon>Bacteria</taxon>
        <taxon>Pseudomonadati</taxon>
        <taxon>Pseudomonadota</taxon>
        <taxon>Alphaproteobacteria</taxon>
        <taxon>Hyphomicrobiales</taxon>
        <taxon>Nitrobacteraceae</taxon>
        <taxon>Variibacter</taxon>
    </lineage>
</organism>
<feature type="transmembrane region" description="Helical" evidence="10">
    <location>
        <begin position="133"/>
        <end position="155"/>
    </location>
</feature>
<evidence type="ECO:0000259" key="12">
    <source>
        <dbReference type="PROSITE" id="PS50885"/>
    </source>
</evidence>
<keyword evidence="5" id="KW-0597">Phosphoprotein</keyword>
<proteinExistence type="predicted"/>
<keyword evidence="10" id="KW-0472">Membrane</keyword>
<dbReference type="CDD" id="cd00075">
    <property type="entry name" value="HATPase"/>
    <property type="match status" value="1"/>
</dbReference>
<dbReference type="Gene3D" id="3.30.565.10">
    <property type="entry name" value="Histidine kinase-like ATPase, C-terminal domain"/>
    <property type="match status" value="1"/>
</dbReference>
<keyword evidence="4" id="KW-1003">Cell membrane</keyword>
<evidence type="ECO:0000256" key="3">
    <source>
        <dbReference type="ARBA" id="ARBA00012438"/>
    </source>
</evidence>
<dbReference type="GO" id="GO:0000155">
    <property type="term" value="F:phosphorelay sensor kinase activity"/>
    <property type="evidence" value="ECO:0007669"/>
    <property type="project" value="InterPro"/>
</dbReference>
<comment type="subcellular location">
    <subcellularLocation>
        <location evidence="2">Cell membrane</location>
        <topology evidence="2">Multi-pass membrane protein</topology>
    </subcellularLocation>
</comment>
<keyword evidence="10" id="KW-1133">Transmembrane helix</keyword>
<dbReference type="SMART" id="SM00387">
    <property type="entry name" value="HATPase_c"/>
    <property type="match status" value="1"/>
</dbReference>
<dbReference type="AlphaFoldDB" id="A0A0S3PYP2"/>
<keyword evidence="9" id="KW-0067">ATP-binding</keyword>
<dbReference type="EMBL" id="AP014946">
    <property type="protein sequence ID" value="BAT60996.1"/>
    <property type="molecule type" value="Genomic_DNA"/>
</dbReference>
<dbReference type="Gene3D" id="1.10.287.130">
    <property type="match status" value="1"/>
</dbReference>
<gene>
    <name evidence="13" type="primary">rstB</name>
    <name evidence="13" type="ORF">GJW-30_1_03546</name>
</gene>
<feature type="domain" description="Histidine kinase" evidence="11">
    <location>
        <begin position="216"/>
        <end position="410"/>
    </location>
</feature>
<dbReference type="GO" id="GO:0005886">
    <property type="term" value="C:plasma membrane"/>
    <property type="evidence" value="ECO:0007669"/>
    <property type="project" value="UniProtKB-SubCell"/>
</dbReference>
<dbReference type="InterPro" id="IPR050980">
    <property type="entry name" value="2C_sensor_his_kinase"/>
</dbReference>
<evidence type="ECO:0000259" key="11">
    <source>
        <dbReference type="PROSITE" id="PS50109"/>
    </source>
</evidence>
<dbReference type="Proteomes" id="UP000236884">
    <property type="component" value="Chromosome"/>
</dbReference>
<keyword evidence="10" id="KW-0812">Transmembrane</keyword>
<evidence type="ECO:0000256" key="5">
    <source>
        <dbReference type="ARBA" id="ARBA00022553"/>
    </source>
</evidence>
<evidence type="ECO:0000256" key="8">
    <source>
        <dbReference type="ARBA" id="ARBA00022777"/>
    </source>
</evidence>
<dbReference type="PANTHER" id="PTHR44936">
    <property type="entry name" value="SENSOR PROTEIN CREC"/>
    <property type="match status" value="1"/>
</dbReference>
<dbReference type="SUPFAM" id="SSF158472">
    <property type="entry name" value="HAMP domain-like"/>
    <property type="match status" value="1"/>
</dbReference>
<keyword evidence="7" id="KW-0547">Nucleotide-binding</keyword>
<dbReference type="InterPro" id="IPR003661">
    <property type="entry name" value="HisK_dim/P_dom"/>
</dbReference>
<comment type="catalytic activity">
    <reaction evidence="1">
        <text>ATP + protein L-histidine = ADP + protein N-phospho-L-histidine.</text>
        <dbReference type="EC" id="2.7.13.3"/>
    </reaction>
</comment>
<dbReference type="InterPro" id="IPR003660">
    <property type="entry name" value="HAMP_dom"/>
</dbReference>
<reference evidence="13 14" key="1">
    <citation type="submission" date="2015-08" db="EMBL/GenBank/DDBJ databases">
        <title>Investigation of the bacterial diversity of lava forest soil.</title>
        <authorList>
            <person name="Lee J.S."/>
        </authorList>
    </citation>
    <scope>NUCLEOTIDE SEQUENCE [LARGE SCALE GENOMIC DNA]</scope>
    <source>
        <strain evidence="13 14">GJW-30</strain>
    </source>
</reference>
<feature type="transmembrane region" description="Helical" evidence="10">
    <location>
        <begin position="7"/>
        <end position="29"/>
    </location>
</feature>
<dbReference type="SUPFAM" id="SSF55874">
    <property type="entry name" value="ATPase domain of HSP90 chaperone/DNA topoisomerase II/histidine kinase"/>
    <property type="match status" value="1"/>
</dbReference>
<dbReference type="Pfam" id="PF00672">
    <property type="entry name" value="HAMP"/>
    <property type="match status" value="1"/>
</dbReference>
<evidence type="ECO:0000256" key="2">
    <source>
        <dbReference type="ARBA" id="ARBA00004651"/>
    </source>
</evidence>
<dbReference type="Gene3D" id="6.10.340.10">
    <property type="match status" value="1"/>
</dbReference>
<dbReference type="GO" id="GO:0005524">
    <property type="term" value="F:ATP binding"/>
    <property type="evidence" value="ECO:0007669"/>
    <property type="project" value="UniProtKB-KW"/>
</dbReference>
<dbReference type="SMART" id="SM00388">
    <property type="entry name" value="HisKA"/>
    <property type="match status" value="1"/>
</dbReference>
<evidence type="ECO:0000313" key="13">
    <source>
        <dbReference type="EMBL" id="BAT60996.1"/>
    </source>
</evidence>
<keyword evidence="8" id="KW-0418">Kinase</keyword>
<dbReference type="PROSITE" id="PS50109">
    <property type="entry name" value="HIS_KIN"/>
    <property type="match status" value="1"/>
</dbReference>
<dbReference type="CDD" id="cd06225">
    <property type="entry name" value="HAMP"/>
    <property type="match status" value="1"/>
</dbReference>
<name>A0A0S3PYP2_9BRAD</name>
<keyword evidence="14" id="KW-1185">Reference proteome</keyword>
<evidence type="ECO:0000256" key="1">
    <source>
        <dbReference type="ARBA" id="ARBA00000085"/>
    </source>
</evidence>
<evidence type="ECO:0000256" key="7">
    <source>
        <dbReference type="ARBA" id="ARBA00022741"/>
    </source>
</evidence>
<dbReference type="PROSITE" id="PS50885">
    <property type="entry name" value="HAMP"/>
    <property type="match status" value="1"/>
</dbReference>
<evidence type="ECO:0000256" key="6">
    <source>
        <dbReference type="ARBA" id="ARBA00022679"/>
    </source>
</evidence>
<dbReference type="SUPFAM" id="SSF47384">
    <property type="entry name" value="Homodimeric domain of signal transducing histidine kinase"/>
    <property type="match status" value="1"/>
</dbReference>
<dbReference type="OrthoDB" id="9809329at2"/>
<evidence type="ECO:0000256" key="9">
    <source>
        <dbReference type="ARBA" id="ARBA00022840"/>
    </source>
</evidence>
<dbReference type="KEGG" id="vgo:GJW-30_1_03546"/>
<dbReference type="InterPro" id="IPR036097">
    <property type="entry name" value="HisK_dim/P_sf"/>
</dbReference>
<dbReference type="EC" id="2.7.13.3" evidence="3"/>